<feature type="compositionally biased region" description="Polar residues" evidence="14">
    <location>
        <begin position="941"/>
        <end position="964"/>
    </location>
</feature>
<feature type="compositionally biased region" description="Polar residues" evidence="14">
    <location>
        <begin position="1336"/>
        <end position="1345"/>
    </location>
</feature>
<feature type="compositionally biased region" description="Basic residues" evidence="14">
    <location>
        <begin position="489"/>
        <end position="503"/>
    </location>
</feature>
<dbReference type="SUPFAM" id="SSF52058">
    <property type="entry name" value="L domain-like"/>
    <property type="match status" value="1"/>
</dbReference>
<dbReference type="GO" id="GO:0098968">
    <property type="term" value="P:neurotransmitter receptor transport postsynaptic membrane to endosome"/>
    <property type="evidence" value="ECO:0007669"/>
    <property type="project" value="TreeGrafter"/>
</dbReference>
<dbReference type="SMART" id="SM00228">
    <property type="entry name" value="PDZ"/>
    <property type="match status" value="4"/>
</dbReference>
<dbReference type="PANTHER" id="PTHR23119:SF44">
    <property type="entry name" value="PROTEIN LAP4"/>
    <property type="match status" value="1"/>
</dbReference>
<evidence type="ECO:0000256" key="3">
    <source>
        <dbReference type="ARBA" id="ARBA00004496"/>
    </source>
</evidence>
<evidence type="ECO:0000259" key="15">
    <source>
        <dbReference type="PROSITE" id="PS50106"/>
    </source>
</evidence>
<accession>A0A336LV90</accession>
<dbReference type="CDD" id="cd06702">
    <property type="entry name" value="PDZ3_Scribble-like"/>
    <property type="match status" value="1"/>
</dbReference>
<dbReference type="InterPro" id="IPR032675">
    <property type="entry name" value="LRR_dom_sf"/>
</dbReference>
<evidence type="ECO:0000256" key="2">
    <source>
        <dbReference type="ARBA" id="ARBA00004282"/>
    </source>
</evidence>
<dbReference type="GO" id="GO:0005912">
    <property type="term" value="C:adherens junction"/>
    <property type="evidence" value="ECO:0007669"/>
    <property type="project" value="TreeGrafter"/>
</dbReference>
<feature type="region of interest" description="Disordered" evidence="14">
    <location>
        <begin position="676"/>
        <end position="737"/>
    </location>
</feature>
<evidence type="ECO:0000256" key="7">
    <source>
        <dbReference type="ARBA" id="ARBA00022553"/>
    </source>
</evidence>
<feature type="domain" description="PDZ" evidence="15">
    <location>
        <begin position="762"/>
        <end position="852"/>
    </location>
</feature>
<evidence type="ECO:0000256" key="11">
    <source>
        <dbReference type="ARBA" id="ARBA00022949"/>
    </source>
</evidence>
<dbReference type="GO" id="GO:0043113">
    <property type="term" value="P:receptor clustering"/>
    <property type="evidence" value="ECO:0007669"/>
    <property type="project" value="TreeGrafter"/>
</dbReference>
<organism evidence="17">
    <name type="scientific">Culicoides sonorensis</name>
    <name type="common">Biting midge</name>
    <dbReference type="NCBI Taxonomy" id="179676"/>
    <lineage>
        <taxon>Eukaryota</taxon>
        <taxon>Metazoa</taxon>
        <taxon>Ecdysozoa</taxon>
        <taxon>Arthropoda</taxon>
        <taxon>Hexapoda</taxon>
        <taxon>Insecta</taxon>
        <taxon>Pterygota</taxon>
        <taxon>Neoptera</taxon>
        <taxon>Endopterygota</taxon>
        <taxon>Diptera</taxon>
        <taxon>Nematocera</taxon>
        <taxon>Chironomoidea</taxon>
        <taxon>Ceratopogonidae</taxon>
        <taxon>Ceratopogoninae</taxon>
        <taxon>Culicoides</taxon>
        <taxon>Monoculicoides</taxon>
    </lineage>
</organism>
<dbReference type="GO" id="GO:0098887">
    <property type="term" value="P:neurotransmitter receptor transport, endosome to postsynaptic membrane"/>
    <property type="evidence" value="ECO:0007669"/>
    <property type="project" value="TreeGrafter"/>
</dbReference>
<feature type="domain" description="PDZ" evidence="15">
    <location>
        <begin position="580"/>
        <end position="667"/>
    </location>
</feature>
<evidence type="ECO:0000256" key="1">
    <source>
        <dbReference type="ARBA" id="ARBA00004202"/>
    </source>
</evidence>
<dbReference type="SMART" id="SM00365">
    <property type="entry name" value="LRR_SD22"/>
    <property type="match status" value="4"/>
</dbReference>
<proteinExistence type="predicted"/>
<feature type="compositionally biased region" description="Polar residues" evidence="14">
    <location>
        <begin position="1188"/>
        <end position="1203"/>
    </location>
</feature>
<keyword evidence="12" id="KW-0175">Coiled coil</keyword>
<feature type="compositionally biased region" description="Polar residues" evidence="14">
    <location>
        <begin position="899"/>
        <end position="928"/>
    </location>
</feature>
<keyword evidence="11" id="KW-0965">Cell junction</keyword>
<dbReference type="GO" id="GO:0016323">
    <property type="term" value="C:basolateral plasma membrane"/>
    <property type="evidence" value="ECO:0007669"/>
    <property type="project" value="TreeGrafter"/>
</dbReference>
<dbReference type="GO" id="GO:0045211">
    <property type="term" value="C:postsynaptic membrane"/>
    <property type="evidence" value="ECO:0007669"/>
    <property type="project" value="TreeGrafter"/>
</dbReference>
<sequence>MSINAIAPYQVFLKKFYVIHRNCYLMPIIFVICQSLSQLESLELRENLLKHLPESISQLTKLERLDLGDNEIEELPPHLGYLPSLQELWLDHNQLTRLPPEIGLLKNLVCLDVSENKLEELPEDIRGLVSLTDLHLSQNLLEVLPDGMEKLTKLTILKLDQNRLLALNESIGMCENMQELILTENFLIELPRSIGRMTRLSNFNVDRNALVSIPSEIGNCSNLGVLSLRDNKLVKLPAELGNCSRLHVLDVSGNRLQYLPYSLVNLQLKAVWLSENQAQPLLTFQPDVDEQTGEQVLTCFLLPQQEFLPVSPAVGQREESDSEDWVEREASRTHSVKFSEETNIDKETPFVRQNTPHPKELKMKAHKLFGKDKKQDDQTGLDTLSEESSKPSSIRITVSDNVSEARTEVSSIPPSSATSTKPSQSISGDQLASIAADSSNSTSSNTQQVITVIEQQQMHTYNNNEERRVGFQDDQNYSDSEKDKQPVSKLHRRDTPHHLKNKRVQQNVDKSATTILTNAMKFREKTPPLTQQSGLPPVSVAAAREEHAKLEAIKSGDEEVSPSQEDIADGLTELREEKLEIHIERTSAGLGLSIAGGKGSTPYKGDDEGIFISRVTEGGPADLAGLRVGDKVLKVNGRNVENVDHYIAVEVLKACGAVLVLHISREVTRLVGHPTFSEDGSIRQVNSPDMRSISSDHVKHVPSPLTFTDTPLQQGQSGGGQGNKSVGQPQHLTPSSAPAFGANIHTHLFQNGSEMVHKVTLHTTLIRDQAGQGLGFSIAGGKGHAPFRDDCDGIFISRITEGGIAERDGKLAVGDRVTLINGVDVREVSHDYAVQLLKDSPRFVRLIVERELRGPMMPPNSPRSPGQITGLDPAGYMKHRPNYTGYRRSIGDTIDQKQDATMTKSTTAPTQLSHESHKVNGTLTQTVGIPTMPPQPAPRTRLSSQDSQTLLTNGAATTPSSNGSKTDDEQQEVVLPKNQGSLGFSIIGGTDHSCTPFGAHEPGVFISHIVPGGIAALSGKLRIGDRILKVNGADVTGATHQETVTELLRPCDEIKLTVQHDPLPPGFQEVTIVKNDGERLGMHIKGGLGGQRGNPIDPTDEGVFISKINSSGAARRDGRLRVGMRILEVNGVSLLGATHQEAVEVLRASGQELHLVVCKGYEKSDLVHAIGGAGGMSTGLGGRYGSRASETGSELSQSVSSLDQEGDDSAFLQQAMELNKEIEVFTEEKSEDVPKEPTKVIEPVVPQQVIETTPQKPVEKTVVSNEVAVVNSNTDQSLVWAKDKTGPERVLDIVRAAETLALNAAAQDYNPPKSPTEHQENLQKTTTIVMSKHTLDTQPQTKLKN</sequence>
<dbReference type="PROSITE" id="PS51450">
    <property type="entry name" value="LRR"/>
    <property type="match status" value="2"/>
</dbReference>
<feature type="compositionally biased region" description="Polar residues" evidence="14">
    <location>
        <begin position="723"/>
        <end position="736"/>
    </location>
</feature>
<feature type="region of interest" description="Disordered" evidence="14">
    <location>
        <begin position="895"/>
        <end position="970"/>
    </location>
</feature>
<evidence type="ECO:0000256" key="9">
    <source>
        <dbReference type="ARBA" id="ARBA00022737"/>
    </source>
</evidence>
<dbReference type="InterPro" id="IPR001478">
    <property type="entry name" value="PDZ"/>
</dbReference>
<reference evidence="17" key="2">
    <citation type="submission" date="2018-07" db="EMBL/GenBank/DDBJ databases">
        <authorList>
            <person name="Quirk P.G."/>
            <person name="Krulwich T.A."/>
        </authorList>
    </citation>
    <scope>NUCLEOTIDE SEQUENCE</scope>
</reference>
<evidence type="ECO:0000256" key="13">
    <source>
        <dbReference type="ARBA" id="ARBA00023136"/>
    </source>
</evidence>
<dbReference type="GO" id="GO:0014069">
    <property type="term" value="C:postsynaptic density"/>
    <property type="evidence" value="ECO:0007669"/>
    <property type="project" value="TreeGrafter"/>
</dbReference>
<dbReference type="Pfam" id="PF13855">
    <property type="entry name" value="LRR_8"/>
    <property type="match status" value="1"/>
</dbReference>
<keyword evidence="13" id="KW-0472">Membrane</keyword>
<dbReference type="VEuPathDB" id="VectorBase:CSON005523"/>
<feature type="compositionally biased region" description="Basic and acidic residues" evidence="14">
    <location>
        <begin position="357"/>
        <end position="377"/>
    </location>
</feature>
<feature type="compositionally biased region" description="Low complexity" evidence="14">
    <location>
        <begin position="438"/>
        <end position="447"/>
    </location>
</feature>
<gene>
    <name evidence="17" type="primary">CSON005523</name>
</gene>
<dbReference type="GO" id="GO:0030154">
    <property type="term" value="P:cell differentiation"/>
    <property type="evidence" value="ECO:0007669"/>
    <property type="project" value="UniProtKB-KW"/>
</dbReference>
<feature type="domain" description="PDZ" evidence="15">
    <location>
        <begin position="972"/>
        <end position="1062"/>
    </location>
</feature>
<keyword evidence="6" id="KW-0963">Cytoplasm</keyword>
<dbReference type="FunFam" id="3.80.10.10:FF:000036">
    <property type="entry name" value="protein scribble homolog isoform X1"/>
    <property type="match status" value="1"/>
</dbReference>
<evidence type="ECO:0000256" key="4">
    <source>
        <dbReference type="ARBA" id="ARBA00022473"/>
    </source>
</evidence>
<dbReference type="InterPro" id="IPR003591">
    <property type="entry name" value="Leu-rich_rpt_typical-subtyp"/>
</dbReference>
<dbReference type="GO" id="GO:0045197">
    <property type="term" value="P:establishment or maintenance of epithelial cell apical/basal polarity"/>
    <property type="evidence" value="ECO:0007669"/>
    <property type="project" value="TreeGrafter"/>
</dbReference>
<keyword evidence="9" id="KW-0677">Repeat</keyword>
<feature type="compositionally biased region" description="Polar residues" evidence="14">
    <location>
        <begin position="683"/>
        <end position="693"/>
    </location>
</feature>
<feature type="compositionally biased region" description="Basic and acidic residues" evidence="14">
    <location>
        <begin position="325"/>
        <end position="349"/>
    </location>
</feature>
<dbReference type="EMBL" id="UFQS01000217">
    <property type="protein sequence ID" value="SSX01484.1"/>
    <property type="molecule type" value="Genomic_DNA"/>
</dbReference>
<dbReference type="SMART" id="SM00369">
    <property type="entry name" value="LRR_TYP"/>
    <property type="match status" value="9"/>
</dbReference>
<dbReference type="PANTHER" id="PTHR23119">
    <property type="entry name" value="DISCS LARGE"/>
    <property type="match status" value="1"/>
</dbReference>
<dbReference type="GO" id="GO:0098609">
    <property type="term" value="P:cell-cell adhesion"/>
    <property type="evidence" value="ECO:0007669"/>
    <property type="project" value="TreeGrafter"/>
</dbReference>
<dbReference type="SMART" id="SM00364">
    <property type="entry name" value="LRR_BAC"/>
    <property type="match status" value="8"/>
</dbReference>
<keyword evidence="4" id="KW-0217">Developmental protein</keyword>
<evidence type="ECO:0000256" key="12">
    <source>
        <dbReference type="ARBA" id="ARBA00023054"/>
    </source>
</evidence>
<dbReference type="CDD" id="cd06704">
    <property type="entry name" value="PDZ1_Scribble-like"/>
    <property type="match status" value="1"/>
</dbReference>
<dbReference type="InterPro" id="IPR050614">
    <property type="entry name" value="Synaptic_Scaffolding_LAP-MAGUK"/>
</dbReference>
<keyword evidence="8" id="KW-0433">Leucine-rich repeat</keyword>
<keyword evidence="10" id="KW-0221">Differentiation</keyword>
<evidence type="ECO:0000256" key="10">
    <source>
        <dbReference type="ARBA" id="ARBA00022782"/>
    </source>
</evidence>
<protein>
    <submittedName>
        <fullName evidence="17">CSON005523 protein</fullName>
    </submittedName>
</protein>
<evidence type="ECO:0000256" key="5">
    <source>
        <dbReference type="ARBA" id="ARBA00022475"/>
    </source>
</evidence>
<name>A0A336LV90_CULSO</name>
<evidence type="ECO:0000313" key="16">
    <source>
        <dbReference type="EMBL" id="SSX01484.1"/>
    </source>
</evidence>
<dbReference type="Gene3D" id="2.30.42.10">
    <property type="match status" value="4"/>
</dbReference>
<dbReference type="InterPro" id="IPR036034">
    <property type="entry name" value="PDZ_sf"/>
</dbReference>
<feature type="region of interest" description="Disordered" evidence="14">
    <location>
        <begin position="312"/>
        <end position="447"/>
    </location>
</feature>
<dbReference type="GO" id="GO:0019901">
    <property type="term" value="F:protein kinase binding"/>
    <property type="evidence" value="ECO:0007669"/>
    <property type="project" value="TreeGrafter"/>
</dbReference>
<dbReference type="CDD" id="cd06703">
    <property type="entry name" value="PDZ2_Scribble-like"/>
    <property type="match status" value="1"/>
</dbReference>
<evidence type="ECO:0000256" key="14">
    <source>
        <dbReference type="SAM" id="MobiDB-lite"/>
    </source>
</evidence>
<reference evidence="16" key="1">
    <citation type="submission" date="2018-04" db="EMBL/GenBank/DDBJ databases">
        <authorList>
            <person name="Go L.Y."/>
            <person name="Mitchell J.A."/>
        </authorList>
    </citation>
    <scope>NUCLEOTIDE SEQUENCE</scope>
    <source>
        <tissue evidence="16">Whole organism</tissue>
    </source>
</reference>
<dbReference type="FunFam" id="2.30.42.10:FF:000064">
    <property type="entry name" value="protein lap4 isoform X1"/>
    <property type="match status" value="1"/>
</dbReference>
<dbReference type="FunFam" id="2.30.42.10:FF:000074">
    <property type="entry name" value="protein scribble homolog isoform X2"/>
    <property type="match status" value="1"/>
</dbReference>
<dbReference type="Gene3D" id="3.80.10.10">
    <property type="entry name" value="Ribonuclease Inhibitor"/>
    <property type="match status" value="1"/>
</dbReference>
<dbReference type="InterPro" id="IPR001611">
    <property type="entry name" value="Leu-rich_rpt"/>
</dbReference>
<comment type="subcellular location">
    <subcellularLocation>
        <location evidence="2">Cell junction</location>
    </subcellularLocation>
    <subcellularLocation>
        <location evidence="1">Cell membrane</location>
        <topology evidence="1">Peripheral membrane protein</topology>
    </subcellularLocation>
    <subcellularLocation>
        <location evidence="3">Cytoplasm</location>
    </subcellularLocation>
</comment>
<dbReference type="CDD" id="cd06701">
    <property type="entry name" value="PDZ4_Scribble-like"/>
    <property type="match status" value="1"/>
</dbReference>
<feature type="compositionally biased region" description="Polar residues" evidence="14">
    <location>
        <begin position="390"/>
        <end position="430"/>
    </location>
</feature>
<dbReference type="Pfam" id="PF00595">
    <property type="entry name" value="PDZ"/>
    <property type="match status" value="4"/>
</dbReference>
<feature type="domain" description="PDZ" evidence="15">
    <location>
        <begin position="1069"/>
        <end position="1161"/>
    </location>
</feature>
<evidence type="ECO:0000256" key="8">
    <source>
        <dbReference type="ARBA" id="ARBA00022614"/>
    </source>
</evidence>
<evidence type="ECO:0000256" key="6">
    <source>
        <dbReference type="ARBA" id="ARBA00022490"/>
    </source>
</evidence>
<dbReference type="FunFam" id="2.30.42.10:FF:000041">
    <property type="entry name" value="protein scribble homolog isoform X1"/>
    <property type="match status" value="1"/>
</dbReference>
<dbReference type="GO" id="GO:0005737">
    <property type="term" value="C:cytoplasm"/>
    <property type="evidence" value="ECO:0007669"/>
    <property type="project" value="UniProtKB-SubCell"/>
</dbReference>
<keyword evidence="5" id="KW-1003">Cell membrane</keyword>
<dbReference type="SUPFAM" id="SSF50156">
    <property type="entry name" value="PDZ domain-like"/>
    <property type="match status" value="4"/>
</dbReference>
<dbReference type="EMBL" id="UFQT01000217">
    <property type="protein sequence ID" value="SSX21864.1"/>
    <property type="molecule type" value="Genomic_DNA"/>
</dbReference>
<feature type="region of interest" description="Disordered" evidence="14">
    <location>
        <begin position="459"/>
        <end position="504"/>
    </location>
</feature>
<evidence type="ECO:0000313" key="17">
    <source>
        <dbReference type="EMBL" id="SSX21864.1"/>
    </source>
</evidence>
<feature type="region of interest" description="Disordered" evidence="14">
    <location>
        <begin position="1183"/>
        <end position="1203"/>
    </location>
</feature>
<feature type="region of interest" description="Disordered" evidence="14">
    <location>
        <begin position="1307"/>
        <end position="1345"/>
    </location>
</feature>
<dbReference type="PROSITE" id="PS50106">
    <property type="entry name" value="PDZ"/>
    <property type="match status" value="4"/>
</dbReference>
<keyword evidence="7" id="KW-0597">Phosphoprotein</keyword>